<evidence type="ECO:0000256" key="4">
    <source>
        <dbReference type="ARBA" id="ARBA00022679"/>
    </source>
</evidence>
<dbReference type="GO" id="GO:0016763">
    <property type="term" value="F:pentosyltransferase activity"/>
    <property type="evidence" value="ECO:0007669"/>
    <property type="project" value="TreeGrafter"/>
</dbReference>
<dbReference type="AlphaFoldDB" id="A0A5B8UAA7"/>
<feature type="transmembrane region" description="Helical" evidence="8">
    <location>
        <begin position="79"/>
        <end position="98"/>
    </location>
</feature>
<keyword evidence="7 8" id="KW-0472">Membrane</keyword>
<feature type="transmembrane region" description="Helical" evidence="8">
    <location>
        <begin position="110"/>
        <end position="130"/>
    </location>
</feature>
<accession>A0A5B8UAA7</accession>
<name>A0A5B8UAA7_9ACTN</name>
<organism evidence="9 10">
    <name type="scientific">Baekduia soli</name>
    <dbReference type="NCBI Taxonomy" id="496014"/>
    <lineage>
        <taxon>Bacteria</taxon>
        <taxon>Bacillati</taxon>
        <taxon>Actinomycetota</taxon>
        <taxon>Thermoleophilia</taxon>
        <taxon>Solirubrobacterales</taxon>
        <taxon>Baekduiaceae</taxon>
        <taxon>Baekduia</taxon>
    </lineage>
</organism>
<dbReference type="GO" id="GO:0009103">
    <property type="term" value="P:lipopolysaccharide biosynthetic process"/>
    <property type="evidence" value="ECO:0007669"/>
    <property type="project" value="UniProtKB-ARBA"/>
</dbReference>
<protein>
    <submittedName>
        <fullName evidence="9">Uncharacterized protein</fullName>
    </submittedName>
</protein>
<evidence type="ECO:0000256" key="8">
    <source>
        <dbReference type="SAM" id="Phobius"/>
    </source>
</evidence>
<gene>
    <name evidence="9" type="ORF">FSW04_22650</name>
</gene>
<dbReference type="Proteomes" id="UP000321805">
    <property type="component" value="Chromosome"/>
</dbReference>
<dbReference type="KEGG" id="bsol:FSW04_22650"/>
<dbReference type="EMBL" id="CP042430">
    <property type="protein sequence ID" value="QEC50096.1"/>
    <property type="molecule type" value="Genomic_DNA"/>
</dbReference>
<evidence type="ECO:0000256" key="5">
    <source>
        <dbReference type="ARBA" id="ARBA00022692"/>
    </source>
</evidence>
<dbReference type="PANTHER" id="PTHR33908:SF11">
    <property type="entry name" value="MEMBRANE PROTEIN"/>
    <property type="match status" value="1"/>
</dbReference>
<keyword evidence="10" id="KW-1185">Reference proteome</keyword>
<dbReference type="PANTHER" id="PTHR33908">
    <property type="entry name" value="MANNOSYLTRANSFERASE YKCB-RELATED"/>
    <property type="match status" value="1"/>
</dbReference>
<keyword evidence="6 8" id="KW-1133">Transmembrane helix</keyword>
<evidence type="ECO:0000256" key="6">
    <source>
        <dbReference type="ARBA" id="ARBA00022989"/>
    </source>
</evidence>
<feature type="transmembrane region" description="Helical" evidence="8">
    <location>
        <begin position="49"/>
        <end position="72"/>
    </location>
</feature>
<evidence type="ECO:0000256" key="2">
    <source>
        <dbReference type="ARBA" id="ARBA00022475"/>
    </source>
</evidence>
<keyword evidence="4" id="KW-0808">Transferase</keyword>
<evidence type="ECO:0000256" key="7">
    <source>
        <dbReference type="ARBA" id="ARBA00023136"/>
    </source>
</evidence>
<evidence type="ECO:0000256" key="3">
    <source>
        <dbReference type="ARBA" id="ARBA00022676"/>
    </source>
</evidence>
<evidence type="ECO:0000313" key="9">
    <source>
        <dbReference type="EMBL" id="QEC50096.1"/>
    </source>
</evidence>
<sequence>MEPLGDLSVDSGYDLVAAGKISHLDAPYLDYQYWYGPLGPLLLGALYEVLGIGVGPSVALGLVLAVTAVALTYVLARRLVAPAPAALAATLAAVPALSNTNISYVQPHTLAVPLGMVLVLVAVLAAGRVADGAGRRWLTVAGICMGLTALTKPEVFGALALALGAGSRCAGGPPRPVAAGARWPTPHWWR</sequence>
<evidence type="ECO:0000313" key="10">
    <source>
        <dbReference type="Proteomes" id="UP000321805"/>
    </source>
</evidence>
<reference evidence="9 10" key="1">
    <citation type="journal article" date="2018" name="J. Microbiol.">
        <title>Baekduia soli gen. nov., sp. nov., a novel bacterium isolated from the soil of Baekdu Mountain and proposal of a novel family name, Baekduiaceae fam. nov.</title>
        <authorList>
            <person name="An D.S."/>
            <person name="Siddiqi M.Z."/>
            <person name="Kim K.H."/>
            <person name="Yu H.S."/>
            <person name="Im W.T."/>
        </authorList>
    </citation>
    <scope>NUCLEOTIDE SEQUENCE [LARGE SCALE GENOMIC DNA]</scope>
    <source>
        <strain evidence="9 10">BR7-21</strain>
    </source>
</reference>
<keyword evidence="3" id="KW-0328">Glycosyltransferase</keyword>
<comment type="subcellular location">
    <subcellularLocation>
        <location evidence="1">Cell membrane</location>
        <topology evidence="1">Multi-pass membrane protein</topology>
    </subcellularLocation>
</comment>
<dbReference type="InterPro" id="IPR050297">
    <property type="entry name" value="LipidA_mod_glycosyltrf_83"/>
</dbReference>
<dbReference type="GO" id="GO:0005886">
    <property type="term" value="C:plasma membrane"/>
    <property type="evidence" value="ECO:0007669"/>
    <property type="project" value="UniProtKB-SubCell"/>
</dbReference>
<keyword evidence="2" id="KW-1003">Cell membrane</keyword>
<proteinExistence type="predicted"/>
<keyword evidence="5 8" id="KW-0812">Transmembrane</keyword>
<evidence type="ECO:0000256" key="1">
    <source>
        <dbReference type="ARBA" id="ARBA00004651"/>
    </source>
</evidence>